<dbReference type="EMBL" id="JANPWB010000001">
    <property type="protein sequence ID" value="KAJ1214745.1"/>
    <property type="molecule type" value="Genomic_DNA"/>
</dbReference>
<dbReference type="Gene3D" id="3.30.70.1820">
    <property type="entry name" value="L1 transposable element, RRM domain"/>
    <property type="match status" value="1"/>
</dbReference>
<organism evidence="2 3">
    <name type="scientific">Pleurodeles waltl</name>
    <name type="common">Iberian ribbed newt</name>
    <dbReference type="NCBI Taxonomy" id="8319"/>
    <lineage>
        <taxon>Eukaryota</taxon>
        <taxon>Metazoa</taxon>
        <taxon>Chordata</taxon>
        <taxon>Craniata</taxon>
        <taxon>Vertebrata</taxon>
        <taxon>Euteleostomi</taxon>
        <taxon>Amphibia</taxon>
        <taxon>Batrachia</taxon>
        <taxon>Caudata</taxon>
        <taxon>Salamandroidea</taxon>
        <taxon>Salamandridae</taxon>
        <taxon>Pleurodelinae</taxon>
        <taxon>Pleurodeles</taxon>
    </lineage>
</organism>
<dbReference type="Proteomes" id="UP001066276">
    <property type="component" value="Chromosome 1_1"/>
</dbReference>
<sequence>MDSRISELTIASSSIRADIASFRETVNNLDQRLTIMEDHVVALPGQEAELRFLRAKVINLEDRSCRDNVRLFGIPEHKEGSDVKTFFKNLLPELTGLEYSPPLEFQRVHMIGPLHKATSDKQRPIIACFLRLEQAHQTISAAKFQGQSSIEGHEIMVVADFSRPTNEKRKAFLALHPQLSNLDIKYGLFEPARINRAVLAEFEHLSGYRINWDKSEALPLSPVTVRASVQGFSVKWKQSRLRHLGIDVNRGLDNMVAYNLDPLICSMKRDFEELTHLGHSMWSRVQAVRMVTMPRFLYVLATDRLASISCGVGAGERGRTRLHAVLFLWPVAVSVSPGLEPRFSERSAGCPGGSRVAIYSTLLPELIFSSRGPNSTLVNRSVFCFQATFLHARSSERHFSELYEFKEEFDTLSSSMVGYEDQADDGYYLDEPAGSFEQDLVYTLDAGVRHTVNQALAQAIKLNMAREHDYNSGSQKKATSDPASSASSDHSSELGDDPPRKRKKKAHH</sequence>
<dbReference type="InterPro" id="IPR004244">
    <property type="entry name" value="Transposase_22"/>
</dbReference>
<dbReference type="PANTHER" id="PTHR11505">
    <property type="entry name" value="L1 TRANSPOSABLE ELEMENT-RELATED"/>
    <property type="match status" value="1"/>
</dbReference>
<feature type="region of interest" description="Disordered" evidence="1">
    <location>
        <begin position="467"/>
        <end position="508"/>
    </location>
</feature>
<evidence type="ECO:0000256" key="1">
    <source>
        <dbReference type="SAM" id="MobiDB-lite"/>
    </source>
</evidence>
<comment type="caution">
    <text evidence="2">The sequence shown here is derived from an EMBL/GenBank/DDBJ whole genome shotgun (WGS) entry which is preliminary data.</text>
</comment>
<feature type="compositionally biased region" description="Low complexity" evidence="1">
    <location>
        <begin position="480"/>
        <end position="489"/>
    </location>
</feature>
<accession>A0AAV7WL77</accession>
<proteinExistence type="predicted"/>
<feature type="compositionally biased region" description="Basic and acidic residues" evidence="1">
    <location>
        <begin position="490"/>
        <end position="499"/>
    </location>
</feature>
<dbReference type="AlphaFoldDB" id="A0AAV7WL77"/>
<gene>
    <name evidence="2" type="ORF">NDU88_002362</name>
</gene>
<keyword evidence="3" id="KW-1185">Reference proteome</keyword>
<name>A0AAV7WL77_PLEWA</name>
<protein>
    <submittedName>
        <fullName evidence="2">Uncharacterized protein</fullName>
    </submittedName>
</protein>
<evidence type="ECO:0000313" key="2">
    <source>
        <dbReference type="EMBL" id="KAJ1214745.1"/>
    </source>
</evidence>
<evidence type="ECO:0000313" key="3">
    <source>
        <dbReference type="Proteomes" id="UP001066276"/>
    </source>
</evidence>
<reference evidence="2" key="1">
    <citation type="journal article" date="2022" name="bioRxiv">
        <title>Sequencing and chromosome-scale assembly of the giantPleurodeles waltlgenome.</title>
        <authorList>
            <person name="Brown T."/>
            <person name="Elewa A."/>
            <person name="Iarovenko S."/>
            <person name="Subramanian E."/>
            <person name="Araus A.J."/>
            <person name="Petzold A."/>
            <person name="Susuki M."/>
            <person name="Suzuki K.-i.T."/>
            <person name="Hayashi T."/>
            <person name="Toyoda A."/>
            <person name="Oliveira C."/>
            <person name="Osipova E."/>
            <person name="Leigh N.D."/>
            <person name="Simon A."/>
            <person name="Yun M.H."/>
        </authorList>
    </citation>
    <scope>NUCLEOTIDE SEQUENCE</scope>
    <source>
        <strain evidence="2">20211129_DDA</strain>
        <tissue evidence="2">Liver</tissue>
    </source>
</reference>